<evidence type="ECO:0000256" key="3">
    <source>
        <dbReference type="ARBA" id="ARBA00022692"/>
    </source>
</evidence>
<protein>
    <submittedName>
        <fullName evidence="8">ABC transporter permease</fullName>
    </submittedName>
</protein>
<evidence type="ECO:0000313" key="9">
    <source>
        <dbReference type="Proteomes" id="UP001523566"/>
    </source>
</evidence>
<dbReference type="PANTHER" id="PTHR48041">
    <property type="entry name" value="ABC TRANSPORTER G FAMILY MEMBER 28"/>
    <property type="match status" value="1"/>
</dbReference>
<feature type="transmembrane region" description="Helical" evidence="6">
    <location>
        <begin position="28"/>
        <end position="46"/>
    </location>
</feature>
<reference evidence="8 9" key="1">
    <citation type="journal article" date="2022" name="Genome Biol. Evol.">
        <title>Host diet, physiology and behaviors set the stage for Lachnospiraceae cladogenesis.</title>
        <authorList>
            <person name="Vera-Ponce De Leon A."/>
            <person name="Schneider M."/>
            <person name="Jahnes B.C."/>
            <person name="Sadowski V."/>
            <person name="Camuy-Velez L.A."/>
            <person name="Duan J."/>
            <person name="Sabree Z.L."/>
        </authorList>
    </citation>
    <scope>NUCLEOTIDE SEQUENCE [LARGE SCALE GENOMIC DNA]</scope>
    <source>
        <strain evidence="8 9">PAL113</strain>
    </source>
</reference>
<evidence type="ECO:0000313" key="8">
    <source>
        <dbReference type="EMBL" id="MCP1102966.1"/>
    </source>
</evidence>
<keyword evidence="5 6" id="KW-0472">Membrane</keyword>
<keyword evidence="9" id="KW-1185">Reference proteome</keyword>
<dbReference type="EMBL" id="JAMZFW010000016">
    <property type="protein sequence ID" value="MCP1102966.1"/>
    <property type="molecule type" value="Genomic_DNA"/>
</dbReference>
<evidence type="ECO:0000259" key="7">
    <source>
        <dbReference type="Pfam" id="PF01061"/>
    </source>
</evidence>
<feature type="transmembrane region" description="Helical" evidence="6">
    <location>
        <begin position="285"/>
        <end position="306"/>
    </location>
</feature>
<dbReference type="Pfam" id="PF01061">
    <property type="entry name" value="ABC2_membrane"/>
    <property type="match status" value="1"/>
</dbReference>
<dbReference type="InterPro" id="IPR050352">
    <property type="entry name" value="ABCG_transporters"/>
</dbReference>
<sequence length="311" mass="35466">MNERTGRIGQTKIYVEKFVRIFFNEKDWKTLVFAVVISGILAAVFGDKLFQIKETTRIAFFAIVSACTWIGIFNSIQLICRERQIIKREHRTGLHITSYVAAHLICQAVLCVIQAILMVLIYSIFTEFPKEGLISGSFHVDLGITFFLVLYSADVLGLAISSIVKTTTAAMTVMPFLLIIMLVFSGSIFPLSGVAKQISNLTITKWGQRVLCIEANLNELPSELLDSQKEMLNEIEVVQEAKELLPDKVVKSFDDALDEQLQSFLHKYTYRKIYDYKGELVWKRWGYLALFAAFYALICVISLEFIDRDKR</sequence>
<evidence type="ECO:0000256" key="6">
    <source>
        <dbReference type="SAM" id="Phobius"/>
    </source>
</evidence>
<feature type="transmembrane region" description="Helical" evidence="6">
    <location>
        <begin position="100"/>
        <end position="124"/>
    </location>
</feature>
<evidence type="ECO:0000256" key="4">
    <source>
        <dbReference type="ARBA" id="ARBA00022989"/>
    </source>
</evidence>
<comment type="subcellular location">
    <subcellularLocation>
        <location evidence="1">Membrane</location>
        <topology evidence="1">Multi-pass membrane protein</topology>
    </subcellularLocation>
</comment>
<accession>A0ABT1EDP2</accession>
<dbReference type="InterPro" id="IPR013525">
    <property type="entry name" value="ABC2_TM"/>
</dbReference>
<organism evidence="8 9">
    <name type="scientific">Aequitasia blattaphilus</name>
    <dbReference type="NCBI Taxonomy" id="2949332"/>
    <lineage>
        <taxon>Bacteria</taxon>
        <taxon>Bacillati</taxon>
        <taxon>Bacillota</taxon>
        <taxon>Clostridia</taxon>
        <taxon>Lachnospirales</taxon>
        <taxon>Lachnospiraceae</taxon>
        <taxon>Aequitasia</taxon>
    </lineage>
</organism>
<evidence type="ECO:0000256" key="5">
    <source>
        <dbReference type="ARBA" id="ARBA00023136"/>
    </source>
</evidence>
<feature type="domain" description="ABC-2 type transporter transmembrane" evidence="7">
    <location>
        <begin position="27"/>
        <end position="194"/>
    </location>
</feature>
<feature type="transmembrane region" description="Helical" evidence="6">
    <location>
        <begin position="176"/>
        <end position="195"/>
    </location>
</feature>
<feature type="transmembrane region" description="Helical" evidence="6">
    <location>
        <begin position="58"/>
        <end position="79"/>
    </location>
</feature>
<keyword evidence="2" id="KW-0813">Transport</keyword>
<feature type="transmembrane region" description="Helical" evidence="6">
    <location>
        <begin position="144"/>
        <end position="164"/>
    </location>
</feature>
<comment type="caution">
    <text evidence="8">The sequence shown here is derived from an EMBL/GenBank/DDBJ whole genome shotgun (WGS) entry which is preliminary data.</text>
</comment>
<name>A0ABT1EDP2_9FIRM</name>
<proteinExistence type="predicted"/>
<gene>
    <name evidence="8" type="ORF">NK125_11110</name>
</gene>
<keyword evidence="3 6" id="KW-0812">Transmembrane</keyword>
<evidence type="ECO:0000256" key="2">
    <source>
        <dbReference type="ARBA" id="ARBA00022448"/>
    </source>
</evidence>
<dbReference type="RefSeq" id="WP_262066754.1">
    <property type="nucleotide sequence ID" value="NZ_JAMXOD010000016.1"/>
</dbReference>
<dbReference type="Proteomes" id="UP001523566">
    <property type="component" value="Unassembled WGS sequence"/>
</dbReference>
<keyword evidence="4 6" id="KW-1133">Transmembrane helix</keyword>
<dbReference type="PANTHER" id="PTHR48041:SF139">
    <property type="entry name" value="PROTEIN SCARLET"/>
    <property type="match status" value="1"/>
</dbReference>
<evidence type="ECO:0000256" key="1">
    <source>
        <dbReference type="ARBA" id="ARBA00004141"/>
    </source>
</evidence>